<dbReference type="PANTHER" id="PTHR42880:SF1">
    <property type="entry name" value="ISOPROPYLMALATE_HOMOCITRATE_CITRAMALATE SYNTHASE FAMILY PROTEIN"/>
    <property type="match status" value="1"/>
</dbReference>
<dbReference type="Proteomes" id="UP000255168">
    <property type="component" value="Plasmid III"/>
</dbReference>
<organism evidence="9 10">
    <name type="scientific">Cupriavidus neocaledonicus</name>
    <dbReference type="NCBI Taxonomy" id="1040979"/>
    <lineage>
        <taxon>Bacteria</taxon>
        <taxon>Pseudomonadati</taxon>
        <taxon>Pseudomonadota</taxon>
        <taxon>Betaproteobacteria</taxon>
        <taxon>Burkholderiales</taxon>
        <taxon>Burkholderiaceae</taxon>
        <taxon>Cupriavidus</taxon>
    </lineage>
</organism>
<feature type="region of interest" description="Disordered" evidence="7">
    <location>
        <begin position="300"/>
        <end position="319"/>
    </location>
</feature>
<dbReference type="InterPro" id="IPR000891">
    <property type="entry name" value="PYR_CT"/>
</dbReference>
<reference evidence="9 10" key="1">
    <citation type="submission" date="2018-01" db="EMBL/GenBank/DDBJ databases">
        <authorList>
            <person name="Clerissi C."/>
        </authorList>
    </citation>
    <scope>NUCLEOTIDE SEQUENCE [LARGE SCALE GENOMIC DNA]</scope>
    <source>
        <strain evidence="9">Cupriavidus taiwanensis STM 6160</strain>
        <plasmid evidence="10">iii</plasmid>
    </source>
</reference>
<evidence type="ECO:0000313" key="10">
    <source>
        <dbReference type="Proteomes" id="UP000255168"/>
    </source>
</evidence>
<dbReference type="GO" id="GO:0004410">
    <property type="term" value="F:homocitrate synthase activity"/>
    <property type="evidence" value="ECO:0007669"/>
    <property type="project" value="UniProtKB-EC"/>
</dbReference>
<keyword evidence="9" id="KW-0012">Acyltransferase</keyword>
<evidence type="ECO:0000313" key="9">
    <source>
        <dbReference type="EMBL" id="SPD62382.1"/>
    </source>
</evidence>
<gene>
    <name evidence="9" type="primary">nifV</name>
    <name evidence="9" type="ORF">CBM2607_P10381</name>
</gene>
<evidence type="ECO:0000259" key="8">
    <source>
        <dbReference type="Pfam" id="PF00682"/>
    </source>
</evidence>
<evidence type="ECO:0000256" key="5">
    <source>
        <dbReference type="ARBA" id="ARBA00022679"/>
    </source>
</evidence>
<dbReference type="SUPFAM" id="SSF51569">
    <property type="entry name" value="Aldolase"/>
    <property type="match status" value="1"/>
</dbReference>
<comment type="similarity">
    <text evidence="2">Belongs to the alpha-IPM synthase/homocitrate synthase family.</text>
</comment>
<evidence type="ECO:0000256" key="4">
    <source>
        <dbReference type="ARBA" id="ARBA00020735"/>
    </source>
</evidence>
<dbReference type="PANTHER" id="PTHR42880">
    <property type="entry name" value="HOMOCITRATE SYNTHASE"/>
    <property type="match status" value="1"/>
</dbReference>
<feature type="region of interest" description="Disordered" evidence="7">
    <location>
        <begin position="332"/>
        <end position="351"/>
    </location>
</feature>
<dbReference type="EMBL" id="LT984808">
    <property type="protein sequence ID" value="SPD62382.1"/>
    <property type="molecule type" value="Genomic_DNA"/>
</dbReference>
<keyword evidence="9" id="KW-0614">Plasmid</keyword>
<evidence type="ECO:0000256" key="2">
    <source>
        <dbReference type="ARBA" id="ARBA00006154"/>
    </source>
</evidence>
<evidence type="ECO:0000256" key="7">
    <source>
        <dbReference type="SAM" id="MobiDB-lite"/>
    </source>
</evidence>
<dbReference type="InterPro" id="IPR013785">
    <property type="entry name" value="Aldolase_TIM"/>
</dbReference>
<accession>A0A375HWM9</accession>
<evidence type="ECO:0000256" key="6">
    <source>
        <dbReference type="ARBA" id="ARBA00048019"/>
    </source>
</evidence>
<dbReference type="Gene3D" id="3.20.20.70">
    <property type="entry name" value="Aldolase class I"/>
    <property type="match status" value="1"/>
</dbReference>
<proteinExistence type="inferred from homology"/>
<comment type="catalytic activity">
    <reaction evidence="6">
        <text>acetyl-CoA + 2-oxoglutarate + H2O = (2R)-homocitrate + CoA + H(+)</text>
        <dbReference type="Rhea" id="RHEA:12929"/>
        <dbReference type="ChEBI" id="CHEBI:15377"/>
        <dbReference type="ChEBI" id="CHEBI:15378"/>
        <dbReference type="ChEBI" id="CHEBI:16810"/>
        <dbReference type="ChEBI" id="CHEBI:57287"/>
        <dbReference type="ChEBI" id="CHEBI:57288"/>
        <dbReference type="ChEBI" id="CHEBI:58884"/>
        <dbReference type="EC" id="2.3.3.14"/>
    </reaction>
</comment>
<evidence type="ECO:0000256" key="3">
    <source>
        <dbReference type="ARBA" id="ARBA00012974"/>
    </source>
</evidence>
<comment type="function">
    <text evidence="1">This protein is a Fe-Mo-cofactor biosynthetic component.</text>
</comment>
<keyword evidence="5 9" id="KW-0808">Transferase</keyword>
<sequence length="351" mass="39065">MLKPIIIERTLSGLKRPAMSLYRIEENCAIAGILAHGEIPELLTAIFAMGDEEITLIDATGDINLKPATTISGCSTDTKQIAAPCCKAEFVYLSISVSDRYFNHLRLSRILALSLIAYLIRKIEECHTGSSIRMANLARPHPSFLVEVALRPRMYGEQWIQFSNKVGAILQFSAYDLIARLHDVEIYLQHDVGLATAHTLAALNSSAPHVSPAVNGMVHPKGKAALKEVVTGSRHLIEQDTGVDSNTFVQISSLAQDSSHWAVPSKKIRTHMCSHRVRRWDTHSRVSHFDSRLRRCDKHDALPAKTHPHPDYKDSGNSEAVFQDRVVTKMLLSRQREQAPEISSKANDSYS</sequence>
<protein>
    <recommendedName>
        <fullName evidence="4">Homocitrate synthase</fullName>
        <ecNumber evidence="3">2.3.3.14</ecNumber>
    </recommendedName>
</protein>
<evidence type="ECO:0000256" key="1">
    <source>
        <dbReference type="ARBA" id="ARBA00003050"/>
    </source>
</evidence>
<dbReference type="AlphaFoldDB" id="A0A375HWM9"/>
<dbReference type="RefSeq" id="WP_115678646.1">
    <property type="nucleotide sequence ID" value="NZ_LT984808.1"/>
</dbReference>
<dbReference type="Pfam" id="PF00682">
    <property type="entry name" value="HMGL-like"/>
    <property type="match status" value="1"/>
</dbReference>
<name>A0A375HWM9_9BURK</name>
<feature type="compositionally biased region" description="Basic and acidic residues" evidence="7">
    <location>
        <begin position="300"/>
        <end position="316"/>
    </location>
</feature>
<feature type="domain" description="Pyruvate carboxyltransferase" evidence="8">
    <location>
        <begin position="20"/>
        <end position="254"/>
    </location>
</feature>
<geneLocation type="plasmid" evidence="10">
    <name>iii</name>
</geneLocation>
<dbReference type="EC" id="2.3.3.14" evidence="3"/>